<reference evidence="1 2" key="1">
    <citation type="submission" date="2024-01" db="EMBL/GenBank/DDBJ databases">
        <title>Genome assemblies of Stephania.</title>
        <authorList>
            <person name="Yang L."/>
        </authorList>
    </citation>
    <scope>NUCLEOTIDE SEQUENCE [LARGE SCALE GENOMIC DNA]</scope>
    <source>
        <strain evidence="1">QJT</strain>
        <tissue evidence="1">Leaf</tissue>
    </source>
</reference>
<proteinExistence type="predicted"/>
<dbReference type="AlphaFoldDB" id="A0AAP0K7I9"/>
<evidence type="ECO:0000313" key="1">
    <source>
        <dbReference type="EMBL" id="KAK9146539.1"/>
    </source>
</evidence>
<dbReference type="EMBL" id="JBBNAE010000002">
    <property type="protein sequence ID" value="KAK9146539.1"/>
    <property type="molecule type" value="Genomic_DNA"/>
</dbReference>
<dbReference type="Proteomes" id="UP001417504">
    <property type="component" value="Unassembled WGS sequence"/>
</dbReference>
<evidence type="ECO:0000313" key="2">
    <source>
        <dbReference type="Proteomes" id="UP001417504"/>
    </source>
</evidence>
<organism evidence="1 2">
    <name type="scientific">Stephania japonica</name>
    <dbReference type="NCBI Taxonomy" id="461633"/>
    <lineage>
        <taxon>Eukaryota</taxon>
        <taxon>Viridiplantae</taxon>
        <taxon>Streptophyta</taxon>
        <taxon>Embryophyta</taxon>
        <taxon>Tracheophyta</taxon>
        <taxon>Spermatophyta</taxon>
        <taxon>Magnoliopsida</taxon>
        <taxon>Ranunculales</taxon>
        <taxon>Menispermaceae</taxon>
        <taxon>Menispermoideae</taxon>
        <taxon>Cissampelideae</taxon>
        <taxon>Stephania</taxon>
    </lineage>
</organism>
<keyword evidence="2" id="KW-1185">Reference proteome</keyword>
<name>A0AAP0K7I9_9MAGN</name>
<sequence length="65" mass="6709">MVLVEAKKTTSSGLGSSTFRENSSIMNMISDGEPLVCGNRSVATLNGDDILGVACLSPSLVFSSL</sequence>
<gene>
    <name evidence="1" type="ORF">Sjap_006442</name>
</gene>
<comment type="caution">
    <text evidence="1">The sequence shown here is derived from an EMBL/GenBank/DDBJ whole genome shotgun (WGS) entry which is preliminary data.</text>
</comment>
<accession>A0AAP0K7I9</accession>
<protein>
    <submittedName>
        <fullName evidence="1">Uncharacterized protein</fullName>
    </submittedName>
</protein>